<dbReference type="OrthoDB" id="589973at2759"/>
<proteinExistence type="predicted"/>
<dbReference type="PANTHER" id="PTHR33065:SF95">
    <property type="entry name" value="OS07G0646300 PROTEIN"/>
    <property type="match status" value="1"/>
</dbReference>
<dbReference type="Gramene" id="TraesNOR5B03G02890400.1">
    <property type="protein sequence ID" value="TraesNOR5B03G02890400.1"/>
    <property type="gene ID" value="TraesNOR5B03G02890400"/>
</dbReference>
<sequence length="480" mass="53149">MHRLSSSSRLPISFMASAPPRWWPLALARQIIPLLAAPNPPARRLSRFPHGSQNLATVSRVQGDESGKPYKRLPISIAQMMKNMKTDNLKKLKNIGTRGTVSEVIDEDERKSDKDAFRTTSEVMDDKSDTWGQNVNLPGFEEDQSSAAKNHITEIAVSEDEGLSDDEGYSVNGILAKSRHRDGSIYRDMDLYDWKKHYRIADRIETRLEAMTLSDPAANCNVHDGICTRHFARSMLQIYSLELAKIPVDGLVELYGYVAVRDDLDPLLNYVVNISRDDPVIVEQGSLINMIGPKRGIDMADHALLEYDMKIKSGEQEKNDLQLIDGASFIGPLGSWDQPCTFHIAGDCGSVDITLSRLLKAVEATVEVLILEVKSSFSLSVGCLASGFNEEIQLFDGTIADSQGLKRSVVAVMKNSSIDLKFKVGALSSSSDQHCCSFKAKMHGHDIEEIKTDFALILVKVIWSTLPRGFSAMCDGLARD</sequence>
<organism evidence="2">
    <name type="scientific">Triticum aestivum</name>
    <name type="common">Wheat</name>
    <dbReference type="NCBI Taxonomy" id="4565"/>
    <lineage>
        <taxon>Eukaryota</taxon>
        <taxon>Viridiplantae</taxon>
        <taxon>Streptophyta</taxon>
        <taxon>Embryophyta</taxon>
        <taxon>Tracheophyta</taxon>
        <taxon>Spermatophyta</taxon>
        <taxon>Magnoliopsida</taxon>
        <taxon>Liliopsida</taxon>
        <taxon>Poales</taxon>
        <taxon>Poaceae</taxon>
        <taxon>BOP clade</taxon>
        <taxon>Pooideae</taxon>
        <taxon>Triticodae</taxon>
        <taxon>Triticeae</taxon>
        <taxon>Triticinae</taxon>
        <taxon>Triticum</taxon>
    </lineage>
</organism>
<dbReference type="OMA" id="NGAIMES"/>
<dbReference type="Gramene" id="TraesRN5B0100392500.1">
    <property type="protein sequence ID" value="TraesRN5B0100392500.1"/>
    <property type="gene ID" value="TraesRN5B0100392500"/>
</dbReference>
<dbReference type="Gramene" id="TraesMAC5B03G02863060.1">
    <property type="protein sequence ID" value="TraesMAC5B03G02863060.1"/>
    <property type="gene ID" value="TraesMAC5B03G02863060"/>
</dbReference>
<evidence type="ECO:0000259" key="1">
    <source>
        <dbReference type="Pfam" id="PF20241"/>
    </source>
</evidence>
<dbReference type="Gramene" id="TraesCS5B02G140500.1">
    <property type="protein sequence ID" value="TraesCS5B02G140500.1"/>
    <property type="gene ID" value="TraesCS5B02G140500"/>
</dbReference>
<dbReference type="Gramene" id="TraesCS5B03G0390700.1">
    <property type="protein sequence ID" value="TraesCS5B03G0390700.1.CDS"/>
    <property type="gene ID" value="TraesCS5B03G0390700"/>
</dbReference>
<dbReference type="Pfam" id="PF20241">
    <property type="entry name" value="DUF6598"/>
    <property type="match status" value="1"/>
</dbReference>
<reference evidence="2" key="1">
    <citation type="submission" date="2018-08" db="EMBL/GenBank/DDBJ databases">
        <authorList>
            <person name="Rossello M."/>
        </authorList>
    </citation>
    <scope>NUCLEOTIDE SEQUENCE [LARGE SCALE GENOMIC DNA]</scope>
    <source>
        <strain evidence="2">cv. Chinese Spring</strain>
    </source>
</reference>
<dbReference type="PANTHER" id="PTHR33065">
    <property type="entry name" value="OS07G0486400 PROTEIN"/>
    <property type="match status" value="1"/>
</dbReference>
<feature type="domain" description="DUF6598" evidence="1">
    <location>
        <begin position="235"/>
        <end position="461"/>
    </location>
</feature>
<dbReference type="Gramene" id="TraesROB_scaffold_086365_01G000200.1">
    <property type="protein sequence ID" value="TraesROB_scaffold_086365_01G000200.1"/>
    <property type="gene ID" value="TraesROB_scaffold_086365_01G000200"/>
</dbReference>
<gene>
    <name evidence="2" type="primary">LOC123111309</name>
</gene>
<dbReference type="Gramene" id="TraesPARA_EIv1.0_1666460.1">
    <property type="protein sequence ID" value="TraesPARA_EIv1.0_1666460.1.CDS"/>
    <property type="gene ID" value="TraesPARA_EIv1.0_1666460"/>
</dbReference>
<keyword evidence="3" id="KW-1185">Reference proteome</keyword>
<name>A0A3B6LJQ4_WHEAT</name>
<dbReference type="GeneID" id="123111309"/>
<dbReference type="Gramene" id="TraesSYM7B03G04157490.1">
    <property type="protein sequence ID" value="TraesSYM7B03G04157490.1"/>
    <property type="gene ID" value="TraesSYM7B03G04157490"/>
</dbReference>
<dbReference type="AlphaFoldDB" id="A0A3B6LJQ4"/>
<dbReference type="Gramene" id="TraesARI7B03G04183520.1">
    <property type="protein sequence ID" value="TraesARI7B03G04183520.1"/>
    <property type="gene ID" value="TraesARI7B03G04183520"/>
</dbReference>
<evidence type="ECO:0000313" key="3">
    <source>
        <dbReference type="Proteomes" id="UP000019116"/>
    </source>
</evidence>
<dbReference type="Gramene" id="TraesJUL5B03G02884730.1">
    <property type="protein sequence ID" value="TraesJUL5B03G02884730.1"/>
    <property type="gene ID" value="TraesJUL5B03G02884730"/>
</dbReference>
<dbReference type="InterPro" id="IPR046533">
    <property type="entry name" value="DUF6598"/>
</dbReference>
<protein>
    <recommendedName>
        <fullName evidence="1">DUF6598 domain-containing protein</fullName>
    </recommendedName>
</protein>
<dbReference type="STRING" id="4565.A0A3B6LJQ4"/>
<accession>A0A3B6LJQ4</accession>
<dbReference type="RefSeq" id="XP_044388008.1">
    <property type="nucleotide sequence ID" value="XM_044532073.1"/>
</dbReference>
<dbReference type="Gramene" id="TraesJAG5B03G02862010.1">
    <property type="protein sequence ID" value="TraesJAG5B03G02862010.1"/>
    <property type="gene ID" value="TraesJAG5B03G02862010"/>
</dbReference>
<dbReference type="Gramene" id="TraesWEE_scaffold_044690_01G000100.1">
    <property type="protein sequence ID" value="TraesWEE_scaffold_044690_01G000100.1"/>
    <property type="gene ID" value="TraesWEE_scaffold_044690_01G000100"/>
</dbReference>
<dbReference type="Gramene" id="TraesCAD_scaffold_116813_01G000200.1">
    <property type="protein sequence ID" value="TraesCAD_scaffold_116813_01G000200.1"/>
    <property type="gene ID" value="TraesCAD_scaffold_116813_01G000200"/>
</dbReference>
<dbReference type="EnsemblPlants" id="TraesCS5B02G140500.1">
    <property type="protein sequence ID" value="TraesCS5B02G140500.1"/>
    <property type="gene ID" value="TraesCS5B02G140500"/>
</dbReference>
<dbReference type="Gramene" id="TraesCLE_scaffold_001508_01G000100.1">
    <property type="protein sequence ID" value="TraesCLE_scaffold_001508_01G000100.1"/>
    <property type="gene ID" value="TraesCLE_scaffold_001508_01G000100"/>
</dbReference>
<dbReference type="PaxDb" id="4565-Traes_5BL_8D494D60C.2"/>
<dbReference type="Gramene" id="TraesLDM5B03G02865880.1">
    <property type="protein sequence ID" value="TraesLDM5B03G02865880.1"/>
    <property type="gene ID" value="TraesLDM5B03G02865880"/>
</dbReference>
<dbReference type="Gramene" id="TraesLAC5B03G02816980.1">
    <property type="protein sequence ID" value="TraesLAC5B03G02816980.1"/>
    <property type="gene ID" value="TraesLAC5B03G02816980"/>
</dbReference>
<dbReference type="KEGG" id="taes:123111309"/>
<dbReference type="Gramene" id="TraesSTA5B03G02855490.1">
    <property type="protein sequence ID" value="TraesSTA5B03G02855490.1"/>
    <property type="gene ID" value="TraesSTA5B03G02855490"/>
</dbReference>
<evidence type="ECO:0000313" key="2">
    <source>
        <dbReference type="EnsemblPlants" id="TraesCS5B02G140500.1"/>
    </source>
</evidence>
<reference evidence="2" key="2">
    <citation type="submission" date="2018-10" db="UniProtKB">
        <authorList>
            <consortium name="EnsemblPlants"/>
        </authorList>
    </citation>
    <scope>IDENTIFICATION</scope>
</reference>
<dbReference type="Proteomes" id="UP000019116">
    <property type="component" value="Chromosome 5B"/>
</dbReference>